<dbReference type="Pfam" id="PF00069">
    <property type="entry name" value="Pkinase"/>
    <property type="match status" value="1"/>
</dbReference>
<dbReference type="GeneID" id="92381043"/>
<evidence type="ECO:0000256" key="1">
    <source>
        <dbReference type="ARBA" id="ARBA00022527"/>
    </source>
</evidence>
<dbReference type="SUPFAM" id="SSF56112">
    <property type="entry name" value="Protein kinase-like (PK-like)"/>
    <property type="match status" value="1"/>
</dbReference>
<feature type="region of interest" description="Disordered" evidence="9">
    <location>
        <begin position="386"/>
        <end position="557"/>
    </location>
</feature>
<dbReference type="InterPro" id="IPR011009">
    <property type="entry name" value="Kinase-like_dom_sf"/>
</dbReference>
<feature type="binding site" evidence="7">
    <location>
        <position position="186"/>
    </location>
    <ligand>
        <name>ATP</name>
        <dbReference type="ChEBI" id="CHEBI:30616"/>
    </ligand>
</feature>
<dbReference type="FunFam" id="1.10.510.10:FF:000976">
    <property type="entry name" value="Associated kinase of Tb14-3-3"/>
    <property type="match status" value="1"/>
</dbReference>
<feature type="binding site" evidence="7">
    <location>
        <begin position="172"/>
        <end position="173"/>
    </location>
    <ligand>
        <name>ATP</name>
        <dbReference type="ChEBI" id="CHEBI:30616"/>
    </ligand>
</feature>
<evidence type="ECO:0000259" key="11">
    <source>
        <dbReference type="PROSITE" id="PS50245"/>
    </source>
</evidence>
<comment type="caution">
    <text evidence="12">The sequence shown here is derived from an EMBL/GenBank/DDBJ whole genome shotgun (WGS) entry which is preliminary data.</text>
</comment>
<feature type="compositionally biased region" description="Low complexity" evidence="9">
    <location>
        <begin position="499"/>
        <end position="523"/>
    </location>
</feature>
<feature type="compositionally biased region" description="Low complexity" evidence="9">
    <location>
        <begin position="446"/>
        <end position="460"/>
    </location>
</feature>
<dbReference type="InterPro" id="IPR030616">
    <property type="entry name" value="Aur-like"/>
</dbReference>
<evidence type="ECO:0000256" key="9">
    <source>
        <dbReference type="SAM" id="MobiDB-lite"/>
    </source>
</evidence>
<protein>
    <submittedName>
        <fullName evidence="12">Associated kinase of Tb14-3-3</fullName>
    </submittedName>
</protein>
<dbReference type="AlphaFoldDB" id="A0A1G4I0U2"/>
<gene>
    <name evidence="12" type="ORF">TEOVI_000710900</name>
</gene>
<dbReference type="Proteomes" id="UP000195570">
    <property type="component" value="Unassembled WGS sequence"/>
</dbReference>
<feature type="domain" description="Protein kinase" evidence="10">
    <location>
        <begin position="28"/>
        <end position="333"/>
    </location>
</feature>
<dbReference type="Gene3D" id="1.10.510.10">
    <property type="entry name" value="Transferase(Phosphotransferase) domain 1"/>
    <property type="match status" value="1"/>
</dbReference>
<feature type="active site" description="Proton acceptor" evidence="6">
    <location>
        <position position="168"/>
    </location>
</feature>
<evidence type="ECO:0000256" key="2">
    <source>
        <dbReference type="ARBA" id="ARBA00022679"/>
    </source>
</evidence>
<evidence type="ECO:0000256" key="6">
    <source>
        <dbReference type="PIRSR" id="PIRSR630616-1"/>
    </source>
</evidence>
<proteinExistence type="predicted"/>
<keyword evidence="2" id="KW-0808">Transferase</keyword>
<evidence type="ECO:0000256" key="5">
    <source>
        <dbReference type="ARBA" id="ARBA00022840"/>
    </source>
</evidence>
<dbReference type="SMART" id="SM00220">
    <property type="entry name" value="S_TKc"/>
    <property type="match status" value="1"/>
</dbReference>
<keyword evidence="3 7" id="KW-0547">Nucleotide-binding</keyword>
<reference evidence="12" key="1">
    <citation type="submission" date="2016-09" db="EMBL/GenBank/DDBJ databases">
        <authorList>
            <person name="Hebert L."/>
            <person name="Moumen B."/>
        </authorList>
    </citation>
    <scope>NUCLEOTIDE SEQUENCE [LARGE SCALE GENOMIC DNA]</scope>
    <source>
        <strain evidence="12">OVI</strain>
    </source>
</reference>
<evidence type="ECO:0000256" key="4">
    <source>
        <dbReference type="ARBA" id="ARBA00022777"/>
    </source>
</evidence>
<name>A0A1G4I0U2_TRYEQ</name>
<feature type="compositionally biased region" description="Polar residues" evidence="9">
    <location>
        <begin position="527"/>
        <end position="536"/>
    </location>
</feature>
<dbReference type="GO" id="GO:0004674">
    <property type="term" value="F:protein serine/threonine kinase activity"/>
    <property type="evidence" value="ECO:0007669"/>
    <property type="project" value="UniProtKB-KW"/>
</dbReference>
<sequence length="640" mass="70532">MESTDTEVTAQENPPTADVTHVDNKYIIHNDSVAGRGAWSVVKRCSVIDPYEPPSFQPGMKVVVKIIQKEYLLSLTKGNVERAMAEVKREIDVLRHIPSHGNVVTFLEYIETEEEFLLFFEEVQCGDLCEIILQAPEGKLSEETSKYYTYQIIKAVLHCHIHDVIHRDIKPENLLVSDDDNIKLTDFGLAKRSKGICTSAEERDALDPISLSMQYPGAERLIGKRIVCSDVIGTPRYGPPEMFYAKFTQTHYDGFKADTWSVGVVTYIMLSGSFPYSAAAHAPEKEVFRFIMDTTLPEPQGISPIAFDFIERLLNKDPHKRMSLNDALGHQWLEDVARPRQSVMVPKILETLPTPEVAQACKMFNKEAQALHQCITLLQRENQRLREAQERREESRATREKENRRTSTPRRAETPSTASRVGAGRAAGTSSSLRVTSPARTGVRPGRSSANESSNGSMSRPAGNRLTTRSPLARSAASTVRRGTPVRVAGATHSRTIGSTPMRSGTPSRTTTTGRSTSAARAGVSRLANSSLPVSHTSTRTTTPGRFGTRSTTPGRSAAVNHVSSAKDLHIGDIVTYKGFRAAVRFNGPTAFGAGIWIGLEMFEGNEGTNDGSSFIDKKQYFTCPKGKGVFVRASQVKKV</sequence>
<dbReference type="VEuPathDB" id="TriTrypDB:TEOVI_000710900"/>
<dbReference type="Gene3D" id="2.30.30.190">
    <property type="entry name" value="CAP Gly-rich-like domain"/>
    <property type="match status" value="1"/>
</dbReference>
<evidence type="ECO:0000259" key="10">
    <source>
        <dbReference type="PROSITE" id="PS50011"/>
    </source>
</evidence>
<keyword evidence="4 12" id="KW-0418">Kinase</keyword>
<feature type="compositionally biased region" description="Polar residues" evidence="9">
    <location>
        <begin position="428"/>
        <end position="439"/>
    </location>
</feature>
<evidence type="ECO:0000313" key="13">
    <source>
        <dbReference type="Proteomes" id="UP000195570"/>
    </source>
</evidence>
<evidence type="ECO:0000313" key="12">
    <source>
        <dbReference type="EMBL" id="SCU65183.1"/>
    </source>
</evidence>
<keyword evidence="13" id="KW-1185">Reference proteome</keyword>
<dbReference type="PROSITE" id="PS50245">
    <property type="entry name" value="CAP_GLY_2"/>
    <property type="match status" value="1"/>
</dbReference>
<feature type="domain" description="CAP-Gly" evidence="11">
    <location>
        <begin position="588"/>
        <end position="633"/>
    </location>
</feature>
<feature type="cross-link" description="Glycyl lysine isopeptide (Lys-Gly) (interchain with G-Cter in SUMO2)" evidence="8">
    <location>
        <position position="170"/>
    </location>
</feature>
<keyword evidence="5 7" id="KW-0067">ATP-binding</keyword>
<dbReference type="InterPro" id="IPR000719">
    <property type="entry name" value="Prot_kinase_dom"/>
</dbReference>
<dbReference type="PROSITE" id="PS00108">
    <property type="entry name" value="PROTEIN_KINASE_ST"/>
    <property type="match status" value="1"/>
</dbReference>
<evidence type="ECO:0000256" key="7">
    <source>
        <dbReference type="PIRSR" id="PIRSR630616-2"/>
    </source>
</evidence>
<dbReference type="GO" id="GO:0005524">
    <property type="term" value="F:ATP binding"/>
    <property type="evidence" value="ECO:0007669"/>
    <property type="project" value="UniProtKB-KW"/>
</dbReference>
<dbReference type="InterPro" id="IPR008271">
    <property type="entry name" value="Ser/Thr_kinase_AS"/>
</dbReference>
<feature type="compositionally biased region" description="Low complexity" evidence="9">
    <location>
        <begin position="537"/>
        <end position="557"/>
    </location>
</feature>
<accession>A0A1G4I0U2</accession>
<dbReference type="InterPro" id="IPR036859">
    <property type="entry name" value="CAP-Gly_dom_sf"/>
</dbReference>
<keyword evidence="1" id="KW-0723">Serine/threonine-protein kinase</keyword>
<evidence type="ECO:0000256" key="3">
    <source>
        <dbReference type="ARBA" id="ARBA00022741"/>
    </source>
</evidence>
<feature type="binding site" evidence="7">
    <location>
        <position position="65"/>
    </location>
    <ligand>
        <name>ATP</name>
        <dbReference type="ChEBI" id="CHEBI:30616"/>
    </ligand>
</feature>
<dbReference type="RefSeq" id="XP_067076826.1">
    <property type="nucleotide sequence ID" value="XM_067220725.1"/>
</dbReference>
<dbReference type="PANTHER" id="PTHR24350">
    <property type="entry name" value="SERINE/THREONINE-PROTEIN KINASE IAL-RELATED"/>
    <property type="match status" value="1"/>
</dbReference>
<dbReference type="SUPFAM" id="SSF74924">
    <property type="entry name" value="Cap-Gly domain"/>
    <property type="match status" value="1"/>
</dbReference>
<dbReference type="InterPro" id="IPR000938">
    <property type="entry name" value="CAP-Gly_domain"/>
</dbReference>
<dbReference type="EMBL" id="CZPT02000232">
    <property type="protein sequence ID" value="SCU65183.1"/>
    <property type="molecule type" value="Genomic_DNA"/>
</dbReference>
<evidence type="ECO:0000256" key="8">
    <source>
        <dbReference type="PIRSR" id="PIRSR630616-3"/>
    </source>
</evidence>
<dbReference type="Pfam" id="PF01302">
    <property type="entry name" value="CAP_GLY"/>
    <property type="match status" value="1"/>
</dbReference>
<feature type="compositionally biased region" description="Basic and acidic residues" evidence="9">
    <location>
        <begin position="386"/>
        <end position="413"/>
    </location>
</feature>
<dbReference type="SMART" id="SM01052">
    <property type="entry name" value="CAP_GLY"/>
    <property type="match status" value="1"/>
</dbReference>
<dbReference type="PROSITE" id="PS50011">
    <property type="entry name" value="PROTEIN_KINASE_DOM"/>
    <property type="match status" value="1"/>
</dbReference>
<organism evidence="12 13">
    <name type="scientific">Trypanosoma equiperdum</name>
    <dbReference type="NCBI Taxonomy" id="5694"/>
    <lineage>
        <taxon>Eukaryota</taxon>
        <taxon>Discoba</taxon>
        <taxon>Euglenozoa</taxon>
        <taxon>Kinetoplastea</taxon>
        <taxon>Metakinetoplastina</taxon>
        <taxon>Trypanosomatida</taxon>
        <taxon>Trypanosomatidae</taxon>
        <taxon>Trypanosoma</taxon>
    </lineage>
</organism>